<dbReference type="Gene3D" id="1.20.1250.20">
    <property type="entry name" value="MFS general substrate transporter like domains"/>
    <property type="match status" value="1"/>
</dbReference>
<feature type="transmembrane region" description="Helical" evidence="8">
    <location>
        <begin position="69"/>
        <end position="89"/>
    </location>
</feature>
<comment type="subcellular location">
    <subcellularLocation>
        <location evidence="1">Endomembrane system</location>
        <topology evidence="1">Multi-pass membrane protein</topology>
    </subcellularLocation>
    <subcellularLocation>
        <location evidence="8">Vacuole membrane</location>
        <topology evidence="8">Multi-pass membrane protein</topology>
    </subcellularLocation>
</comment>
<dbReference type="GO" id="GO:0006865">
    <property type="term" value="P:amino acid transport"/>
    <property type="evidence" value="ECO:0007669"/>
    <property type="project" value="UniProtKB-KW"/>
</dbReference>
<evidence type="ECO:0000256" key="4">
    <source>
        <dbReference type="ARBA" id="ARBA00022692"/>
    </source>
</evidence>
<dbReference type="PRINTS" id="PR01315">
    <property type="entry name" value="BATTENIN"/>
</dbReference>
<keyword evidence="12" id="KW-1185">Reference proteome</keyword>
<dbReference type="SUPFAM" id="SSF103473">
    <property type="entry name" value="MFS general substrate transporter"/>
    <property type="match status" value="1"/>
</dbReference>
<evidence type="ECO:0000313" key="9">
    <source>
        <dbReference type="EMBL" id="CEP21228.1"/>
    </source>
</evidence>
<reference evidence="11" key="2">
    <citation type="journal article" date="2015" name="J. Biotechnol.">
        <title>The structure of the Cyberlindnera jadinii genome and its relation to Candida utilis analyzed by the occurrence of single nucleotide polymorphisms.</title>
        <authorList>
            <person name="Rupp O."/>
            <person name="Brinkrolf K."/>
            <person name="Buerth C."/>
            <person name="Kunigo M."/>
            <person name="Schneider J."/>
            <person name="Jaenicke S."/>
            <person name="Goesmann A."/>
            <person name="Puehler A."/>
            <person name="Jaeger K.-E."/>
            <person name="Ernst J.F."/>
        </authorList>
    </citation>
    <scope>NUCLEOTIDE SEQUENCE [LARGE SCALE GENOMIC DNA]</scope>
    <source>
        <strain evidence="11">ATCC 18201 / CBS 1600 / BCRC 20928 / JCM 3617 / NBRC 0987 / NRRL Y-1542</strain>
    </source>
</reference>
<protein>
    <recommendedName>
        <fullName evidence="8">Protein BTN</fullName>
    </recommendedName>
</protein>
<reference evidence="10 12" key="3">
    <citation type="journal article" date="2016" name="Proc. Natl. Acad. Sci. U.S.A.">
        <title>Comparative genomics of biotechnologically important yeasts.</title>
        <authorList>
            <person name="Riley R."/>
            <person name="Haridas S."/>
            <person name="Wolfe K.H."/>
            <person name="Lopes M.R."/>
            <person name="Hittinger C.T."/>
            <person name="Goeker M."/>
            <person name="Salamov A.A."/>
            <person name="Wisecaver J.H."/>
            <person name="Long T.M."/>
            <person name="Calvey C.H."/>
            <person name="Aerts A.L."/>
            <person name="Barry K.W."/>
            <person name="Choi C."/>
            <person name="Clum A."/>
            <person name="Coughlan A.Y."/>
            <person name="Deshpande S."/>
            <person name="Douglass A.P."/>
            <person name="Hanson S.J."/>
            <person name="Klenk H.-P."/>
            <person name="LaButti K.M."/>
            <person name="Lapidus A."/>
            <person name="Lindquist E.A."/>
            <person name="Lipzen A.M."/>
            <person name="Meier-Kolthoff J.P."/>
            <person name="Ohm R.A."/>
            <person name="Otillar R.P."/>
            <person name="Pangilinan J.L."/>
            <person name="Peng Y."/>
            <person name="Rokas A."/>
            <person name="Rosa C.A."/>
            <person name="Scheuner C."/>
            <person name="Sibirny A.A."/>
            <person name="Slot J.C."/>
            <person name="Stielow J.B."/>
            <person name="Sun H."/>
            <person name="Kurtzman C.P."/>
            <person name="Blackwell M."/>
            <person name="Grigoriev I.V."/>
            <person name="Jeffries T.W."/>
        </authorList>
    </citation>
    <scope>NUCLEOTIDE SEQUENCE [LARGE SCALE GENOMIC DNA]</scope>
    <source>
        <strain evidence="12">ATCC 18201 / CBS 1600 / BCRC 20928 / JCM 3617 / NBRC 0987 / NRRL Y-1542</strain>
        <strain evidence="10">NRRL Y-1542</strain>
    </source>
</reference>
<dbReference type="OMA" id="ATILYCE"/>
<dbReference type="PIRSF" id="PIRSF015974">
    <property type="entry name" value="CLN3_BTN1"/>
    <property type="match status" value="1"/>
</dbReference>
<comment type="caution">
    <text evidence="8">Lacks conserved residue(s) required for the propagation of feature annotation.</text>
</comment>
<dbReference type="EMBL" id="CDQK01000002">
    <property type="protein sequence ID" value="CEP21228.1"/>
    <property type="molecule type" value="Genomic_DNA"/>
</dbReference>
<dbReference type="Proteomes" id="UP000038830">
    <property type="component" value="Unassembled WGS sequence"/>
</dbReference>
<dbReference type="PANTHER" id="PTHR10981">
    <property type="entry name" value="BATTENIN"/>
    <property type="match status" value="1"/>
</dbReference>
<feature type="transmembrane region" description="Helical" evidence="8">
    <location>
        <begin position="128"/>
        <end position="146"/>
    </location>
</feature>
<dbReference type="InterPro" id="IPR018460">
    <property type="entry name" value="Battenin_disease_Cln3_subgr"/>
</dbReference>
<proteinExistence type="inferred from homology"/>
<dbReference type="InterPro" id="IPR036259">
    <property type="entry name" value="MFS_trans_sf"/>
</dbReference>
<dbReference type="Proteomes" id="UP000094389">
    <property type="component" value="Unassembled WGS sequence"/>
</dbReference>
<evidence type="ECO:0000313" key="10">
    <source>
        <dbReference type="EMBL" id="ODV70883.1"/>
    </source>
</evidence>
<dbReference type="PANTHER" id="PTHR10981:SF0">
    <property type="entry name" value="BATTENIN"/>
    <property type="match status" value="1"/>
</dbReference>
<keyword evidence="3" id="KW-0813">Transport</keyword>
<dbReference type="GO" id="GO:0005774">
    <property type="term" value="C:vacuolar membrane"/>
    <property type="evidence" value="ECO:0007669"/>
    <property type="project" value="UniProtKB-SubCell"/>
</dbReference>
<organism evidence="9 11">
    <name type="scientific">Cyberlindnera jadinii (strain ATCC 18201 / CBS 1600 / BCRC 20928 / JCM 3617 / NBRC 0987 / NRRL Y-1542)</name>
    <name type="common">Torula yeast</name>
    <name type="synonym">Candida utilis</name>
    <dbReference type="NCBI Taxonomy" id="983966"/>
    <lineage>
        <taxon>Eukaryota</taxon>
        <taxon>Fungi</taxon>
        <taxon>Dikarya</taxon>
        <taxon>Ascomycota</taxon>
        <taxon>Saccharomycotina</taxon>
        <taxon>Saccharomycetes</taxon>
        <taxon>Phaffomycetales</taxon>
        <taxon>Phaffomycetaceae</taxon>
        <taxon>Cyberlindnera</taxon>
    </lineage>
</organism>
<dbReference type="EMBL" id="KV453948">
    <property type="protein sequence ID" value="ODV70883.1"/>
    <property type="molecule type" value="Genomic_DNA"/>
</dbReference>
<feature type="transmembrane region" description="Helical" evidence="8">
    <location>
        <begin position="95"/>
        <end position="116"/>
    </location>
</feature>
<evidence type="ECO:0000313" key="11">
    <source>
        <dbReference type="Proteomes" id="UP000038830"/>
    </source>
</evidence>
<dbReference type="AlphaFoldDB" id="A0A0H5C0H9"/>
<accession>A0A1E4RUD8</accession>
<dbReference type="GO" id="GO:0051453">
    <property type="term" value="P:regulation of intracellular pH"/>
    <property type="evidence" value="ECO:0007669"/>
    <property type="project" value="TreeGrafter"/>
</dbReference>
<gene>
    <name evidence="9" type="ORF">BN1211_1275</name>
    <name evidence="10" type="ORF">CYBJADRAFT_169839</name>
</gene>
<evidence type="ECO:0000256" key="1">
    <source>
        <dbReference type="ARBA" id="ARBA00004127"/>
    </source>
</evidence>
<reference evidence="9" key="1">
    <citation type="submission" date="2014-12" db="EMBL/GenBank/DDBJ databases">
        <authorList>
            <person name="Jaenicke S."/>
        </authorList>
    </citation>
    <scope>NUCLEOTIDE SEQUENCE [LARGE SCALE GENOMIC DNA]</scope>
    <source>
        <strain evidence="9">CBS1600</strain>
    </source>
</reference>
<keyword evidence="5" id="KW-0029">Amino-acid transport</keyword>
<keyword evidence="4 8" id="KW-0812">Transmembrane</keyword>
<evidence type="ECO:0000256" key="7">
    <source>
        <dbReference type="ARBA" id="ARBA00023136"/>
    </source>
</evidence>
<dbReference type="GO" id="GO:0012505">
    <property type="term" value="C:endomembrane system"/>
    <property type="evidence" value="ECO:0007669"/>
    <property type="project" value="UniProtKB-SubCell"/>
</dbReference>
<sequence length="377" mass="42229">MDSKQIFISFWIFGLINNVLYVVILSAAIDLVGPFVPKATVLLADVLPSFTMKLSAPFFIHFIPYNTRIVMLIFLSVIGMLLVTFGAIGWKIFGIILASISSGLGELTFLQLTHFFEETSLQGWSSGTGGAGLIGSGVFLLLTTVLKIDVKLSLLMFTLCPLGFLYYFRLPRTSPYSPLQSIELTTQPSELKTHITHTLERLKPLCVPFMGPLFTVYLAEYLINQSIAPTLLFPIESTPFHKYRDMYVTYGTLYQLGVFISRSSASFVRIRKLYVPSILQWVNVVVLLLQSILYFIPNIYIIMMIVFYEGLLGGASYVNTFMLVLETISDDEREFSLGATSLSDSGGIVVAALLGMWIEPSLCHYQVDHGREWCHLN</sequence>
<dbReference type="OrthoDB" id="5965864at2759"/>
<keyword evidence="6 8" id="KW-1133">Transmembrane helix</keyword>
<dbReference type="InterPro" id="IPR003492">
    <property type="entry name" value="Battenin_disease_Cln3"/>
</dbReference>
<evidence type="ECO:0000256" key="8">
    <source>
        <dbReference type="RuleBase" id="RU361113"/>
    </source>
</evidence>
<evidence type="ECO:0000313" key="12">
    <source>
        <dbReference type="Proteomes" id="UP000094389"/>
    </source>
</evidence>
<feature type="transmembrane region" description="Helical" evidence="8">
    <location>
        <begin position="7"/>
        <end position="29"/>
    </location>
</feature>
<dbReference type="STRING" id="983966.A0A0H5C0H9"/>
<keyword evidence="7 8" id="KW-0472">Membrane</keyword>
<name>A0A0H5C0H9_CYBJN</name>
<evidence type="ECO:0000256" key="3">
    <source>
        <dbReference type="ARBA" id="ARBA00022448"/>
    </source>
</evidence>
<keyword evidence="8" id="KW-0926">Vacuole</keyword>
<evidence type="ECO:0000256" key="2">
    <source>
        <dbReference type="ARBA" id="ARBA00007467"/>
    </source>
</evidence>
<accession>A0A0H5C0H9</accession>
<evidence type="ECO:0000256" key="6">
    <source>
        <dbReference type="ARBA" id="ARBA00022989"/>
    </source>
</evidence>
<feature type="transmembrane region" description="Helical" evidence="8">
    <location>
        <begin position="152"/>
        <end position="168"/>
    </location>
</feature>
<feature type="transmembrane region" description="Helical" evidence="8">
    <location>
        <begin position="273"/>
        <end position="293"/>
    </location>
</feature>
<dbReference type="Pfam" id="PF02487">
    <property type="entry name" value="CLN3"/>
    <property type="match status" value="2"/>
</dbReference>
<comment type="similarity">
    <text evidence="2 8">Belongs to the battenin family.</text>
</comment>
<evidence type="ECO:0000256" key="5">
    <source>
        <dbReference type="ARBA" id="ARBA00022970"/>
    </source>
</evidence>